<proteinExistence type="predicted"/>
<dbReference type="EMBL" id="LR796426">
    <property type="protein sequence ID" value="CAB4144700.1"/>
    <property type="molecule type" value="Genomic_DNA"/>
</dbReference>
<accession>A0A6J5MHT1</accession>
<organism evidence="2">
    <name type="scientific">uncultured Caudovirales phage</name>
    <dbReference type="NCBI Taxonomy" id="2100421"/>
    <lineage>
        <taxon>Viruses</taxon>
        <taxon>Duplodnaviria</taxon>
        <taxon>Heunggongvirae</taxon>
        <taxon>Uroviricota</taxon>
        <taxon>Caudoviricetes</taxon>
        <taxon>Peduoviridae</taxon>
        <taxon>Maltschvirus</taxon>
        <taxon>Maltschvirus maltsch</taxon>
    </lineage>
</organism>
<protein>
    <submittedName>
        <fullName evidence="2">Uncharacterized protein</fullName>
    </submittedName>
</protein>
<sequence length="732" mass="74354">MSVSKFPNEQNSKLVDENGLPIDSTNPLNVTGNVNATITNAQVEVTNDAGNAIPISGNVGITGTPSVTVTNVVGNPVPTTITNSPSVNATILGGNVGINTAANTVKIDQATAGANHIQLADSTNASHVAKVDNNGSLNTKVTNDTAGAIPIKITDGVDTADLVDISGDKYLRVTTPTGGNPVNNSYTAIVDDSTATSVTVTNNNALKVDGSAVTQPVSGTVNIGTMPSITVSDVGIKTTANTVKIDSSNNLVKIDSTTNTVKVDTSNQPINITSIGGVPVFNDINNPIFAEINNGLGNPIGVSGTVTVGNTSAIGVSISNTPNVAISGTPSVNATIQGVPSVNANITNVVGNPIPATITNTPSVVVSGTPTVNLGATNTIKIDQATANANHVELVDGSGNAIGQSSANPIHVTPNTTPVVNMAGDVLDVEIKNGGNTAAVDANGALSVKFPSAQNVNVSNSPTVSIQQGIAGANHVEIVNSGGLPNDSANPLFTSTTISGTPNVNISNASVNVSASSNLPIQGTVGISSINGVNPTIDAQGLAVKVHSGQISLTDTGNLVKIDQATPNANHVEVVNSAGTANGAGAPLFTSTVVTNDVYTLPDTRHDMAGISEFRTFWRATPFTLVNNAGQTLVTGITGYKFRIDKVYINTDPTLASTAPGNTFQLRNTSGTIIYDCFLGKAQSAGNNEDFLFEPPFGGLFLAVGEGLQLYNVNTSSSTPSEFRATIFGAFV</sequence>
<feature type="region of interest" description="Disordered" evidence="1">
    <location>
        <begin position="1"/>
        <end position="20"/>
    </location>
</feature>
<evidence type="ECO:0000256" key="1">
    <source>
        <dbReference type="SAM" id="MobiDB-lite"/>
    </source>
</evidence>
<evidence type="ECO:0000313" key="2">
    <source>
        <dbReference type="EMBL" id="CAB4144700.1"/>
    </source>
</evidence>
<feature type="compositionally biased region" description="Polar residues" evidence="1">
    <location>
        <begin position="1"/>
        <end position="13"/>
    </location>
</feature>
<name>A0A6J5MHT1_9CAUD</name>
<reference evidence="2" key="1">
    <citation type="submission" date="2020-04" db="EMBL/GenBank/DDBJ databases">
        <authorList>
            <person name="Chiriac C."/>
            <person name="Salcher M."/>
            <person name="Ghai R."/>
            <person name="Kavagutti S V."/>
        </authorList>
    </citation>
    <scope>NUCLEOTIDE SEQUENCE</scope>
</reference>
<gene>
    <name evidence="2" type="ORF">UFOVP453_57</name>
</gene>